<dbReference type="OrthoDB" id="4746309at2"/>
<geneLocation type="plasmid" evidence="5 6">
    <name>pSCL4</name>
</geneLocation>
<evidence type="ECO:0000313" key="5">
    <source>
        <dbReference type="EMBL" id="EFG03979.2"/>
    </source>
</evidence>
<dbReference type="PROSITE" id="PS00086">
    <property type="entry name" value="CYTOCHROME_P450"/>
    <property type="match status" value="1"/>
</dbReference>
<feature type="binding site" description="axial binding residue" evidence="3">
    <location>
        <position position="391"/>
    </location>
    <ligand>
        <name>heme</name>
        <dbReference type="ChEBI" id="CHEBI:30413"/>
    </ligand>
    <ligandPart>
        <name>Fe</name>
        <dbReference type="ChEBI" id="CHEBI:18248"/>
    </ligandPart>
</feature>
<evidence type="ECO:0000256" key="3">
    <source>
        <dbReference type="PIRSR" id="PIRSR602401-1"/>
    </source>
</evidence>
<evidence type="ECO:0000256" key="4">
    <source>
        <dbReference type="RuleBase" id="RU000461"/>
    </source>
</evidence>
<dbReference type="InterPro" id="IPR036396">
    <property type="entry name" value="Cyt_P450_sf"/>
</dbReference>
<dbReference type="GO" id="GO:0020037">
    <property type="term" value="F:heme binding"/>
    <property type="evidence" value="ECO:0007669"/>
    <property type="project" value="InterPro"/>
</dbReference>
<comment type="cofactor">
    <cofactor evidence="1 3">
        <name>heme</name>
        <dbReference type="ChEBI" id="CHEBI:30413"/>
    </cofactor>
</comment>
<dbReference type="AlphaFoldDB" id="B5GRC6"/>
<dbReference type="InterPro" id="IPR050121">
    <property type="entry name" value="Cytochrome_P450_monoxygenase"/>
</dbReference>
<dbReference type="GeneID" id="93733633"/>
<keyword evidence="6" id="KW-1185">Reference proteome</keyword>
<dbReference type="PANTHER" id="PTHR24305:SF166">
    <property type="entry name" value="CYTOCHROME P450 12A4, MITOCHONDRIAL-RELATED"/>
    <property type="match status" value="1"/>
</dbReference>
<dbReference type="InterPro" id="IPR002401">
    <property type="entry name" value="Cyt_P450_E_grp-I"/>
</dbReference>
<evidence type="ECO:0000256" key="2">
    <source>
        <dbReference type="ARBA" id="ARBA00010617"/>
    </source>
</evidence>
<reference evidence="5 6" key="1">
    <citation type="journal article" date="2010" name="Genome Biol. Evol.">
        <title>The sequence of a 1.8-mb bacterial linear plasmid reveals a rich evolutionary reservoir of secondary metabolic pathways.</title>
        <authorList>
            <person name="Medema M.H."/>
            <person name="Trefzer A."/>
            <person name="Kovalchuk A."/>
            <person name="van den Berg M."/>
            <person name="Mueller U."/>
            <person name="Heijne W."/>
            <person name="Wu L."/>
            <person name="Alam M.T."/>
            <person name="Ronning C.M."/>
            <person name="Nierman W.C."/>
            <person name="Bovenberg R.A.L."/>
            <person name="Breitling R."/>
            <person name="Takano E."/>
        </authorList>
    </citation>
    <scope>NUCLEOTIDE SEQUENCE [LARGE SCALE GENOMIC DNA]</scope>
    <source>
        <strain evidence="6">ATCC 27064 / DSM 738 / JCM 4710 / NBRC 13307 / NCIMB 12785 / NRRL 3585 / VKM Ac-602</strain>
        <plasmid evidence="5">pSCL4</plasmid>
    </source>
</reference>
<dbReference type="CDD" id="cd11049">
    <property type="entry name" value="CYP170A1-like"/>
    <property type="match status" value="1"/>
</dbReference>
<proteinExistence type="inferred from homology"/>
<dbReference type="GO" id="GO:0005506">
    <property type="term" value="F:iron ion binding"/>
    <property type="evidence" value="ECO:0007669"/>
    <property type="project" value="InterPro"/>
</dbReference>
<comment type="similarity">
    <text evidence="2 4">Belongs to the cytochrome P450 family.</text>
</comment>
<dbReference type="SUPFAM" id="SSF48264">
    <property type="entry name" value="Cytochrome P450"/>
    <property type="match status" value="1"/>
</dbReference>
<evidence type="ECO:0000313" key="6">
    <source>
        <dbReference type="Proteomes" id="UP000002357"/>
    </source>
</evidence>
<keyword evidence="3 4" id="KW-0479">Metal-binding</keyword>
<dbReference type="Gene3D" id="1.10.630.10">
    <property type="entry name" value="Cytochrome P450"/>
    <property type="match status" value="1"/>
</dbReference>
<dbReference type="PRINTS" id="PR00463">
    <property type="entry name" value="EP450I"/>
</dbReference>
<dbReference type="InterPro" id="IPR001128">
    <property type="entry name" value="Cyt_P450"/>
</dbReference>
<dbReference type="Proteomes" id="UP000002357">
    <property type="component" value="Plasmid pSCL4"/>
</dbReference>
<dbReference type="eggNOG" id="COG2124">
    <property type="taxonomic scope" value="Bacteria"/>
</dbReference>
<dbReference type="PANTHER" id="PTHR24305">
    <property type="entry name" value="CYTOCHROME P450"/>
    <property type="match status" value="1"/>
</dbReference>
<keyword evidence="3 4" id="KW-0408">Iron</keyword>
<gene>
    <name evidence="5" type="ORF">SCLAV_p0489</name>
</gene>
<keyword evidence="5" id="KW-0614">Plasmid</keyword>
<organism evidence="5 6">
    <name type="scientific">Streptomyces clavuligerus</name>
    <dbReference type="NCBI Taxonomy" id="1901"/>
    <lineage>
        <taxon>Bacteria</taxon>
        <taxon>Bacillati</taxon>
        <taxon>Actinomycetota</taxon>
        <taxon>Actinomycetes</taxon>
        <taxon>Kitasatosporales</taxon>
        <taxon>Streptomycetaceae</taxon>
        <taxon>Streptomyces</taxon>
    </lineage>
</organism>
<dbReference type="InterPro" id="IPR017972">
    <property type="entry name" value="Cyt_P450_CS"/>
</dbReference>
<protein>
    <submittedName>
        <fullName evidence="5">Pentalenene C13 hydroxylase</fullName>
    </submittedName>
</protein>
<keyword evidence="4" id="KW-0560">Oxidoreductase</keyword>
<accession>B5GRC6</accession>
<dbReference type="Pfam" id="PF00067">
    <property type="entry name" value="p450"/>
    <property type="match status" value="1"/>
</dbReference>
<dbReference type="RefSeq" id="WP_003954345.1">
    <property type="nucleotide sequence ID" value="NZ_CM000914.1"/>
</dbReference>
<dbReference type="GO" id="GO:0004497">
    <property type="term" value="F:monooxygenase activity"/>
    <property type="evidence" value="ECO:0007669"/>
    <property type="project" value="UniProtKB-KW"/>
</dbReference>
<evidence type="ECO:0000256" key="1">
    <source>
        <dbReference type="ARBA" id="ARBA00001971"/>
    </source>
</evidence>
<name>B5GRC6_STRCL</name>
<dbReference type="PRINTS" id="PR00385">
    <property type="entry name" value="P450"/>
</dbReference>
<keyword evidence="3 4" id="KW-0349">Heme</keyword>
<dbReference type="EMBL" id="CM000914">
    <property type="protein sequence ID" value="EFG03979.2"/>
    <property type="molecule type" value="Genomic_DNA"/>
</dbReference>
<keyword evidence="4" id="KW-0503">Monooxygenase</keyword>
<dbReference type="GO" id="GO:0016705">
    <property type="term" value="F:oxidoreductase activity, acting on paired donors, with incorporation or reduction of molecular oxygen"/>
    <property type="evidence" value="ECO:0007669"/>
    <property type="project" value="InterPro"/>
</dbReference>
<sequence>MTGGTIARVPGALPLIGHTGAFLKSPLEFLKGLSAHGELVELRFGRKRVLVVCDPDLTQEMLRRDRVYDKGGPIYDRMREAAGNGLATCPSRDHRRQRRTIQPAFHHSRLPGYARTMTEVIDEAVRGWDGPEVDLCHETRSIASSVLLTTLFGTAFAPEARDALARDLETILRGGLRRAVLPEALSALPTPANLRYQRARRRARGMMADLIRAVRAGDGSGDSLFATLVNQHGAGTGDLPMTDEELVDQAITMYVAGTETTAGVVCWALHLAAQHPQAGRRLADECRSVLGHRAATWEDLPHLPYTRQTLLEALRLNPPGWLITRLTTTDDARLGDHAVPRGSTIVYSAYLLSRLPARYEEPEHFAPERWAPGTMGAKVPDGVFGGGARKCIGDEYALIEGVLMLATITARWDVRTAPDAPKRPHLPALTLNPTRLMATVTPAAAPDGSR</sequence>